<gene>
    <name evidence="9" type="ORF">EDD54_2035</name>
</gene>
<comment type="catalytic activity">
    <reaction evidence="7">
        <text>L-aspartate + 2-oxoglutarate = oxaloacetate + L-glutamate</text>
        <dbReference type="Rhea" id="RHEA:21824"/>
        <dbReference type="ChEBI" id="CHEBI:16452"/>
        <dbReference type="ChEBI" id="CHEBI:16810"/>
        <dbReference type="ChEBI" id="CHEBI:29985"/>
        <dbReference type="ChEBI" id="CHEBI:29991"/>
        <dbReference type="EC" id="2.6.1.1"/>
    </reaction>
</comment>
<dbReference type="Pfam" id="PF00155">
    <property type="entry name" value="Aminotran_1_2"/>
    <property type="match status" value="1"/>
</dbReference>
<dbReference type="NCBIfam" id="NF004770">
    <property type="entry name" value="PRK06108.1"/>
    <property type="match status" value="1"/>
</dbReference>
<dbReference type="GO" id="GO:0006520">
    <property type="term" value="P:amino acid metabolic process"/>
    <property type="evidence" value="ECO:0007669"/>
    <property type="project" value="InterPro"/>
</dbReference>
<evidence type="ECO:0000256" key="5">
    <source>
        <dbReference type="ARBA" id="ARBA00022679"/>
    </source>
</evidence>
<dbReference type="EC" id="2.6.1.1" evidence="3"/>
<keyword evidence="10" id="KW-1185">Reference proteome</keyword>
<protein>
    <recommendedName>
        <fullName evidence="3">aspartate transaminase</fullName>
        <ecNumber evidence="3">2.6.1.1</ecNumber>
    </recommendedName>
</protein>
<comment type="caution">
    <text evidence="9">The sequence shown here is derived from an EMBL/GenBank/DDBJ whole genome shotgun (WGS) entry which is preliminary data.</text>
</comment>
<dbReference type="RefSeq" id="WP_207620276.1">
    <property type="nucleotide sequence ID" value="NZ_BSPM01000004.1"/>
</dbReference>
<dbReference type="InterPro" id="IPR050596">
    <property type="entry name" value="AspAT/PAT-like"/>
</dbReference>
<keyword evidence="6" id="KW-0663">Pyridoxal phosphate</keyword>
<dbReference type="Gene3D" id="3.40.640.10">
    <property type="entry name" value="Type I PLP-dependent aspartate aminotransferase-like (Major domain)"/>
    <property type="match status" value="1"/>
</dbReference>
<organism evidence="9 10">
    <name type="scientific">Oharaeibacter diazotrophicus</name>
    <dbReference type="NCBI Taxonomy" id="1920512"/>
    <lineage>
        <taxon>Bacteria</taxon>
        <taxon>Pseudomonadati</taxon>
        <taxon>Pseudomonadota</taxon>
        <taxon>Alphaproteobacteria</taxon>
        <taxon>Hyphomicrobiales</taxon>
        <taxon>Pleomorphomonadaceae</taxon>
        <taxon>Oharaeibacter</taxon>
    </lineage>
</organism>
<keyword evidence="4 9" id="KW-0032">Aminotransferase</keyword>
<keyword evidence="5 9" id="KW-0808">Transferase</keyword>
<dbReference type="EMBL" id="SNXY01000007">
    <property type="protein sequence ID" value="TDP85187.1"/>
    <property type="molecule type" value="Genomic_DNA"/>
</dbReference>
<dbReference type="InterPro" id="IPR015421">
    <property type="entry name" value="PyrdxlP-dep_Trfase_major"/>
</dbReference>
<evidence type="ECO:0000259" key="8">
    <source>
        <dbReference type="Pfam" id="PF00155"/>
    </source>
</evidence>
<evidence type="ECO:0000256" key="7">
    <source>
        <dbReference type="ARBA" id="ARBA00049185"/>
    </source>
</evidence>
<dbReference type="SUPFAM" id="SSF53383">
    <property type="entry name" value="PLP-dependent transferases"/>
    <property type="match status" value="1"/>
</dbReference>
<dbReference type="PANTHER" id="PTHR46383:SF1">
    <property type="entry name" value="ASPARTATE AMINOTRANSFERASE"/>
    <property type="match status" value="1"/>
</dbReference>
<dbReference type="GO" id="GO:0004069">
    <property type="term" value="F:L-aspartate:2-oxoglutarate aminotransferase activity"/>
    <property type="evidence" value="ECO:0007669"/>
    <property type="project" value="UniProtKB-EC"/>
</dbReference>
<evidence type="ECO:0000313" key="9">
    <source>
        <dbReference type="EMBL" id="TDP85187.1"/>
    </source>
</evidence>
<proteinExistence type="inferred from homology"/>
<evidence type="ECO:0000256" key="6">
    <source>
        <dbReference type="ARBA" id="ARBA00022898"/>
    </source>
</evidence>
<evidence type="ECO:0000256" key="4">
    <source>
        <dbReference type="ARBA" id="ARBA00022576"/>
    </source>
</evidence>
<evidence type="ECO:0000256" key="1">
    <source>
        <dbReference type="ARBA" id="ARBA00001933"/>
    </source>
</evidence>
<dbReference type="GO" id="GO:0030170">
    <property type="term" value="F:pyridoxal phosphate binding"/>
    <property type="evidence" value="ECO:0007669"/>
    <property type="project" value="InterPro"/>
</dbReference>
<reference evidence="9 10" key="1">
    <citation type="submission" date="2019-03" db="EMBL/GenBank/DDBJ databases">
        <title>Genomic Encyclopedia of Type Strains, Phase IV (KMG-IV): sequencing the most valuable type-strain genomes for metagenomic binning, comparative biology and taxonomic classification.</title>
        <authorList>
            <person name="Goeker M."/>
        </authorList>
    </citation>
    <scope>NUCLEOTIDE SEQUENCE [LARGE SCALE GENOMIC DNA]</scope>
    <source>
        <strain evidence="9 10">DSM 102969</strain>
    </source>
</reference>
<accession>A0A4R6RH81</accession>
<name>A0A4R6RH81_9HYPH</name>
<evidence type="ECO:0000256" key="3">
    <source>
        <dbReference type="ARBA" id="ARBA00012753"/>
    </source>
</evidence>
<evidence type="ECO:0000256" key="2">
    <source>
        <dbReference type="ARBA" id="ARBA00007441"/>
    </source>
</evidence>
<dbReference type="AlphaFoldDB" id="A0A4R6RH81"/>
<comment type="similarity">
    <text evidence="2">Belongs to the class-I pyridoxal-phosphate-dependent aminotransferase family.</text>
</comment>
<dbReference type="InterPro" id="IPR004839">
    <property type="entry name" value="Aminotransferase_I/II_large"/>
</dbReference>
<feature type="domain" description="Aminotransferase class I/classII large" evidence="8">
    <location>
        <begin position="40"/>
        <end position="391"/>
    </location>
</feature>
<dbReference type="Proteomes" id="UP000294547">
    <property type="component" value="Unassembled WGS sequence"/>
</dbReference>
<comment type="cofactor">
    <cofactor evidence="1">
        <name>pyridoxal 5'-phosphate</name>
        <dbReference type="ChEBI" id="CHEBI:597326"/>
    </cofactor>
</comment>
<sequence length="402" mass="43004">MSQTDRLLSSLTADARGAPPSGIVEVMRHGHGKPGIVPLWAGEGDLPTPAFVHEAAARSLAAGETFYTLQTGLPEFRAALAAYHDRVYGPLFGRPFEPARFLVTGGGMHAIQLAVTAIAGPGDEVLVPTPAWPNFAAAVGIRGARPVEVPMRFGNDGFTLDLDDLAAAITPATRAIFVNSPSNPTGWTADAATLAAILELSRRHGLWIVADEVYGRFHYVEGRPVAPSFHHLIDEDDRVIFVNTFSKNWAMTGWRIGWIEVPTALSETIQNLIQYSSSGTAVFMQRAAIAALGDGDGFLAEQVARARTGRDIVAGALEASGRVRFSRPEGAFYLFFSIDGEPDVRRLGLRLVDEANVGLAPGTAFGHAGAGFMRLCFARGSANLQIAAERLKVWLDNGRSMG</sequence>
<dbReference type="CDD" id="cd00609">
    <property type="entry name" value="AAT_like"/>
    <property type="match status" value="1"/>
</dbReference>
<dbReference type="InterPro" id="IPR015424">
    <property type="entry name" value="PyrdxlP-dep_Trfase"/>
</dbReference>
<evidence type="ECO:0000313" key="10">
    <source>
        <dbReference type="Proteomes" id="UP000294547"/>
    </source>
</evidence>
<dbReference type="PANTHER" id="PTHR46383">
    <property type="entry name" value="ASPARTATE AMINOTRANSFERASE"/>
    <property type="match status" value="1"/>
</dbReference>